<dbReference type="SMART" id="SM00354">
    <property type="entry name" value="HTH_LACI"/>
    <property type="match status" value="1"/>
</dbReference>
<dbReference type="PRINTS" id="PR00036">
    <property type="entry name" value="HTHLACI"/>
</dbReference>
<feature type="domain" description="HTH lacI-type" evidence="5">
    <location>
        <begin position="2"/>
        <end position="56"/>
    </location>
</feature>
<evidence type="ECO:0000313" key="6">
    <source>
        <dbReference type="EMBL" id="UOF92555.1"/>
    </source>
</evidence>
<dbReference type="SUPFAM" id="SSF53822">
    <property type="entry name" value="Periplasmic binding protein-like I"/>
    <property type="match status" value="1"/>
</dbReference>
<dbReference type="CDD" id="cd01392">
    <property type="entry name" value="HTH_LacI"/>
    <property type="match status" value="1"/>
</dbReference>
<gene>
    <name evidence="6" type="ORF">LSG31_10595</name>
</gene>
<dbReference type="EMBL" id="CP089291">
    <property type="protein sequence ID" value="UOF92555.1"/>
    <property type="molecule type" value="Genomic_DNA"/>
</dbReference>
<dbReference type="Gene3D" id="1.10.260.40">
    <property type="entry name" value="lambda repressor-like DNA-binding domains"/>
    <property type="match status" value="1"/>
</dbReference>
<dbReference type="InterPro" id="IPR001761">
    <property type="entry name" value="Peripla_BP/Lac1_sug-bd_dom"/>
</dbReference>
<dbReference type="Pfam" id="PF00356">
    <property type="entry name" value="LacI"/>
    <property type="match status" value="1"/>
</dbReference>
<dbReference type="Gene3D" id="3.40.50.2300">
    <property type="match status" value="2"/>
</dbReference>
<dbReference type="PANTHER" id="PTHR30146:SF148">
    <property type="entry name" value="HTH-TYPE TRANSCRIPTIONAL REPRESSOR PURR-RELATED"/>
    <property type="match status" value="1"/>
</dbReference>
<keyword evidence="1" id="KW-0678">Repressor</keyword>
<dbReference type="PROSITE" id="PS50932">
    <property type="entry name" value="HTH_LACI_2"/>
    <property type="match status" value="1"/>
</dbReference>
<protein>
    <submittedName>
        <fullName evidence="6">LacI family transcriptional regulator</fullName>
    </submittedName>
</protein>
<evidence type="ECO:0000313" key="7">
    <source>
        <dbReference type="Proteomes" id="UP000830167"/>
    </source>
</evidence>
<evidence type="ECO:0000256" key="4">
    <source>
        <dbReference type="ARBA" id="ARBA00023163"/>
    </source>
</evidence>
<evidence type="ECO:0000256" key="2">
    <source>
        <dbReference type="ARBA" id="ARBA00023015"/>
    </source>
</evidence>
<dbReference type="InterPro" id="IPR000843">
    <property type="entry name" value="HTH_LacI"/>
</dbReference>
<organism evidence="6 7">
    <name type="scientific">Fodinisporobacter ferrooxydans</name>
    <dbReference type="NCBI Taxonomy" id="2901836"/>
    <lineage>
        <taxon>Bacteria</taxon>
        <taxon>Bacillati</taxon>
        <taxon>Bacillota</taxon>
        <taxon>Bacilli</taxon>
        <taxon>Bacillales</taxon>
        <taxon>Alicyclobacillaceae</taxon>
        <taxon>Fodinisporobacter</taxon>
    </lineage>
</organism>
<keyword evidence="2" id="KW-0805">Transcription regulation</keyword>
<reference evidence="6" key="1">
    <citation type="submission" date="2021-12" db="EMBL/GenBank/DDBJ databases">
        <title>Alicyclobacillaceae gen. nov., sp. nov., isolated from chalcocite enrichment system.</title>
        <authorList>
            <person name="Jiang Z."/>
        </authorList>
    </citation>
    <scope>NUCLEOTIDE SEQUENCE</scope>
    <source>
        <strain evidence="6">MYW30-H2</strain>
    </source>
</reference>
<dbReference type="InterPro" id="IPR028082">
    <property type="entry name" value="Peripla_BP_I"/>
</dbReference>
<name>A0ABY4CQ15_9BACL</name>
<proteinExistence type="predicted"/>
<keyword evidence="4" id="KW-0804">Transcription</keyword>
<dbReference type="Proteomes" id="UP000830167">
    <property type="component" value="Chromosome"/>
</dbReference>
<evidence type="ECO:0000256" key="3">
    <source>
        <dbReference type="ARBA" id="ARBA00023125"/>
    </source>
</evidence>
<keyword evidence="3" id="KW-0238">DNA-binding</keyword>
<evidence type="ECO:0000256" key="1">
    <source>
        <dbReference type="ARBA" id="ARBA00022491"/>
    </source>
</evidence>
<evidence type="ECO:0000259" key="5">
    <source>
        <dbReference type="PROSITE" id="PS50932"/>
    </source>
</evidence>
<dbReference type="PROSITE" id="PS00356">
    <property type="entry name" value="HTH_LACI_1"/>
    <property type="match status" value="1"/>
</dbReference>
<keyword evidence="7" id="KW-1185">Reference proteome</keyword>
<dbReference type="SUPFAM" id="SSF47413">
    <property type="entry name" value="lambda repressor-like DNA-binding domains"/>
    <property type="match status" value="1"/>
</dbReference>
<dbReference type="InterPro" id="IPR010982">
    <property type="entry name" value="Lambda_DNA-bd_dom_sf"/>
</dbReference>
<dbReference type="RefSeq" id="WP_347439226.1">
    <property type="nucleotide sequence ID" value="NZ_CP089291.1"/>
</dbReference>
<sequence>MPTILDVARKANVSAMTVSRVINGSGPVNEETRRRVEQAMKELDYYPNSNARSLVKKETRLLSLLITDITNPFYTTLARGAEDAAKRLGYRLIFCNSDEDPAKEKEYIEMLLSTQVDGVLFAPSGDDSLKNLRLLRKQGIPFVLIDREVPNLECDKVLGDSMLGAHKLMEHLIENGHRRIACITGPKHISTARDRLQGYLATLKLHDLEIDPSMIIETEYTLGSHQEVMQKLLELQTLPTAIFAANNFVALGAIKELRKHGWKVPEDISVVCFDDLDLLQDLDPFLTVAKQPSYDFGVFGVQMLVERILGTATSNFRTIVLPPEIIIRRSSRNINAALE</sequence>
<dbReference type="Pfam" id="PF00532">
    <property type="entry name" value="Peripla_BP_1"/>
    <property type="match status" value="1"/>
</dbReference>
<dbReference type="PANTHER" id="PTHR30146">
    <property type="entry name" value="LACI-RELATED TRANSCRIPTIONAL REPRESSOR"/>
    <property type="match status" value="1"/>
</dbReference>
<accession>A0ABY4CQ15</accession>